<evidence type="ECO:0000313" key="3">
    <source>
        <dbReference type="Proteomes" id="UP001209878"/>
    </source>
</evidence>
<sequence length="245" mass="27696">MLYVFYRLAVATFFGSSTVYSVMYFDSYSHWIIYLTHWSYSVITINTILQAVCVTRHYINGNKQATDKAHLQMSPVFKVIWVLQNITFTSAPLVSAIYWPAVYRGTALDLINISTHIVNSGYVVVDVFITAIPVRILHFLHVVAFATVYILFTVIYWASGGTNVYGEPFVYSILDYGNEPSKAADWLIGVYVALVLIHCGIYALYRLRVLLSGLCGRRDVSVECEDGETVESAPRDTKIEELQMV</sequence>
<reference evidence="2" key="1">
    <citation type="journal article" date="2023" name="Mol. Biol. Evol.">
        <title>Third-Generation Sequencing Reveals the Adaptive Role of the Epigenome in Three Deep-Sea Polychaetes.</title>
        <authorList>
            <person name="Perez M."/>
            <person name="Aroh O."/>
            <person name="Sun Y."/>
            <person name="Lan Y."/>
            <person name="Juniper S.K."/>
            <person name="Young C.R."/>
            <person name="Angers B."/>
            <person name="Qian P.Y."/>
        </authorList>
    </citation>
    <scope>NUCLEOTIDE SEQUENCE</scope>
    <source>
        <strain evidence="2">R07B-5</strain>
    </source>
</reference>
<dbReference type="PANTHER" id="PTHR12242:SF45">
    <property type="entry name" value="MARVEL DOMAIN-CONTAINING PROTEIN"/>
    <property type="match status" value="1"/>
</dbReference>
<proteinExistence type="predicted"/>
<dbReference type="EMBL" id="JAODUO010000404">
    <property type="protein sequence ID" value="KAK2181264.1"/>
    <property type="molecule type" value="Genomic_DNA"/>
</dbReference>
<name>A0AAD9L0U5_RIDPI</name>
<feature type="transmembrane region" description="Helical" evidence="1">
    <location>
        <begin position="186"/>
        <end position="205"/>
    </location>
</feature>
<keyword evidence="3" id="KW-1185">Reference proteome</keyword>
<keyword evidence="1" id="KW-0812">Transmembrane</keyword>
<gene>
    <name evidence="2" type="ORF">NP493_404g02071</name>
</gene>
<keyword evidence="1" id="KW-0472">Membrane</keyword>
<dbReference type="PANTHER" id="PTHR12242">
    <property type="entry name" value="OS02G0130600 PROTEIN-RELATED"/>
    <property type="match status" value="1"/>
</dbReference>
<dbReference type="Proteomes" id="UP001209878">
    <property type="component" value="Unassembled WGS sequence"/>
</dbReference>
<evidence type="ECO:0000256" key="1">
    <source>
        <dbReference type="SAM" id="Phobius"/>
    </source>
</evidence>
<feature type="transmembrane region" description="Helical" evidence="1">
    <location>
        <begin position="139"/>
        <end position="158"/>
    </location>
</feature>
<dbReference type="AlphaFoldDB" id="A0AAD9L0U5"/>
<protein>
    <submittedName>
        <fullName evidence="2">Uncharacterized protein</fullName>
    </submittedName>
</protein>
<comment type="caution">
    <text evidence="2">The sequence shown here is derived from an EMBL/GenBank/DDBJ whole genome shotgun (WGS) entry which is preliminary data.</text>
</comment>
<organism evidence="2 3">
    <name type="scientific">Ridgeia piscesae</name>
    <name type="common">Tubeworm</name>
    <dbReference type="NCBI Taxonomy" id="27915"/>
    <lineage>
        <taxon>Eukaryota</taxon>
        <taxon>Metazoa</taxon>
        <taxon>Spiralia</taxon>
        <taxon>Lophotrochozoa</taxon>
        <taxon>Annelida</taxon>
        <taxon>Polychaeta</taxon>
        <taxon>Sedentaria</taxon>
        <taxon>Canalipalpata</taxon>
        <taxon>Sabellida</taxon>
        <taxon>Siboglinidae</taxon>
        <taxon>Ridgeia</taxon>
    </lineage>
</organism>
<keyword evidence="1" id="KW-1133">Transmembrane helix</keyword>
<dbReference type="Pfam" id="PF21534">
    <property type="entry name" value="Rost"/>
    <property type="match status" value="1"/>
</dbReference>
<accession>A0AAD9L0U5</accession>
<feature type="transmembrane region" description="Helical" evidence="1">
    <location>
        <begin position="113"/>
        <end position="132"/>
    </location>
</feature>
<dbReference type="InterPro" id="IPR049352">
    <property type="entry name" value="Rost"/>
</dbReference>
<dbReference type="GO" id="GO:0016020">
    <property type="term" value="C:membrane"/>
    <property type="evidence" value="ECO:0007669"/>
    <property type="project" value="TreeGrafter"/>
</dbReference>
<evidence type="ECO:0000313" key="2">
    <source>
        <dbReference type="EMBL" id="KAK2181264.1"/>
    </source>
</evidence>
<feature type="transmembrane region" description="Helical" evidence="1">
    <location>
        <begin position="37"/>
        <end position="59"/>
    </location>
</feature>
<feature type="transmembrane region" description="Helical" evidence="1">
    <location>
        <begin position="79"/>
        <end position="101"/>
    </location>
</feature>